<feature type="compositionally biased region" description="Acidic residues" evidence="1">
    <location>
        <begin position="371"/>
        <end position="380"/>
    </location>
</feature>
<gene>
    <name evidence="3" type="ORF">CANINC_002910</name>
</gene>
<dbReference type="OrthoDB" id="4089405at2759"/>
<dbReference type="Proteomes" id="UP000307173">
    <property type="component" value="Unassembled WGS sequence"/>
</dbReference>
<proteinExistence type="predicted"/>
<keyword evidence="2" id="KW-0812">Transmembrane</keyword>
<dbReference type="EMBL" id="SELW01000481">
    <property type="protein sequence ID" value="TID25520.1"/>
    <property type="molecule type" value="Genomic_DNA"/>
</dbReference>
<evidence type="ECO:0000313" key="4">
    <source>
        <dbReference type="Proteomes" id="UP000307173"/>
    </source>
</evidence>
<feature type="transmembrane region" description="Helical" evidence="2">
    <location>
        <begin position="193"/>
        <end position="214"/>
    </location>
</feature>
<organism evidence="3 4">
    <name type="scientific">Pichia inconspicua</name>
    <dbReference type="NCBI Taxonomy" id="52247"/>
    <lineage>
        <taxon>Eukaryota</taxon>
        <taxon>Fungi</taxon>
        <taxon>Dikarya</taxon>
        <taxon>Ascomycota</taxon>
        <taxon>Saccharomycotina</taxon>
        <taxon>Pichiomycetes</taxon>
        <taxon>Pichiales</taxon>
        <taxon>Pichiaceae</taxon>
        <taxon>Pichia</taxon>
    </lineage>
</organism>
<reference evidence="3 4" key="1">
    <citation type="journal article" date="2019" name="Front. Genet.">
        <title>Whole-Genome Sequencing of the Opportunistic Yeast Pathogen Candida inconspicua Uncovers Its Hybrid Origin.</title>
        <authorList>
            <person name="Mixao V."/>
            <person name="Hansen A.P."/>
            <person name="Saus E."/>
            <person name="Boekhout T."/>
            <person name="Lass-Florl C."/>
            <person name="Gabaldon T."/>
        </authorList>
    </citation>
    <scope>NUCLEOTIDE SEQUENCE [LARGE SCALE GENOMIC DNA]</scope>
    <source>
        <strain evidence="3 4">CBS 180</strain>
    </source>
</reference>
<feature type="region of interest" description="Disordered" evidence="1">
    <location>
        <begin position="369"/>
        <end position="394"/>
    </location>
</feature>
<dbReference type="AlphaFoldDB" id="A0A4V4NFL3"/>
<accession>A0A4V4NFL3</accession>
<comment type="caution">
    <text evidence="3">The sequence shown here is derived from an EMBL/GenBank/DDBJ whole genome shotgun (WGS) entry which is preliminary data.</text>
</comment>
<feature type="transmembrane region" description="Helical" evidence="2">
    <location>
        <begin position="226"/>
        <end position="248"/>
    </location>
</feature>
<keyword evidence="2" id="KW-1133">Transmembrane helix</keyword>
<evidence type="ECO:0000313" key="3">
    <source>
        <dbReference type="EMBL" id="TID25520.1"/>
    </source>
</evidence>
<keyword evidence="4" id="KW-1185">Reference proteome</keyword>
<keyword evidence="2" id="KW-0472">Membrane</keyword>
<sequence length="394" mass="45319">MLFGRIPQIVRPISIFKSRVHIISLRHQTNGTFTSDDLFQDRLESLKTYIKKEIETKEKLDKEAVIDLYESIETFQRSIYDFNKLSPQKNKYIIESNEVLKDVLMNEKTNFDESLLKEIFLTQPVFPTLETIIYSYYKRDSQFYIPSELAFIPFRKLIWDGQFQQALDYVNLTNGNERYFAYRKKGLVSILKYFGGSIVGLIAGIHGFVGVFYPEIIAAGAGGTSFGIYGIYACIVTYLVNCGFLAGLSFSSKGLENGNLIFKKGTMPHDWYLKVDQMKMCSKIIEADADINGMDGFATRDVVSRIQKMGFDVNEPEQEVMLRQYWYSSGEGFLWVEPDIDPADIEWWKHLDDIGVKKVWDQDLSKIEQADASEEVEDPEINPSDDLILPNENK</sequence>
<dbReference type="STRING" id="52247.A0A4V4NFL3"/>
<protein>
    <submittedName>
        <fullName evidence="3">Uncharacterized protein</fullName>
    </submittedName>
</protein>
<evidence type="ECO:0000256" key="2">
    <source>
        <dbReference type="SAM" id="Phobius"/>
    </source>
</evidence>
<name>A0A4V4NFL3_9ASCO</name>
<evidence type="ECO:0000256" key="1">
    <source>
        <dbReference type="SAM" id="MobiDB-lite"/>
    </source>
</evidence>